<dbReference type="EMBL" id="JAUSUI010000001">
    <property type="protein sequence ID" value="MDQ0301388.1"/>
    <property type="molecule type" value="Genomic_DNA"/>
</dbReference>
<organism evidence="13 14">
    <name type="scientific">Ancylobacter polymorphus</name>
    <dbReference type="NCBI Taxonomy" id="223390"/>
    <lineage>
        <taxon>Bacteria</taxon>
        <taxon>Pseudomonadati</taxon>
        <taxon>Pseudomonadota</taxon>
        <taxon>Alphaproteobacteria</taxon>
        <taxon>Hyphomicrobiales</taxon>
        <taxon>Xanthobacteraceae</taxon>
        <taxon>Ancylobacter</taxon>
    </lineage>
</organism>
<feature type="domain" description="DNA polymerase III beta sliding clamp C-terminal" evidence="12">
    <location>
        <begin position="254"/>
        <end position="372"/>
    </location>
</feature>
<keyword evidence="8 10" id="KW-0239">DNA-directed DNA polymerase</keyword>
<accession>A0ABU0B7T8</accession>
<dbReference type="RefSeq" id="WP_307017703.1">
    <property type="nucleotide sequence ID" value="NZ_JAUSUI010000001.1"/>
</dbReference>
<comment type="subcellular location">
    <subcellularLocation>
        <location evidence="1 10">Cytoplasm</location>
    </subcellularLocation>
</comment>
<evidence type="ECO:0000256" key="6">
    <source>
        <dbReference type="ARBA" id="ARBA00022695"/>
    </source>
</evidence>
<dbReference type="Gene3D" id="3.70.10.10">
    <property type="match status" value="1"/>
</dbReference>
<dbReference type="InterPro" id="IPR022637">
    <property type="entry name" value="DNA_polIII_beta_cen"/>
</dbReference>
<sequence>MTTTIVSRADLRPAVAIASDIVARRTRDAILANALLTAHPEGGAMLRTTDLDRQVTVRLPEACIDERFATTVPIHALKTVEGKAPPTDHVALDVDAAGGNALDFEGLRVSMAGLPVEQFPEMKVEGEIHAQFDIASAALREGLEAISLAMSTEEARYYLNGVFMHPIPEGGGIRFVATDGHKLALHDIPMEGAGAGWGCIIPRQTVAFLIKVLKSKGVATTARVLVNTVKAAITVGNVDVITKLVEGTYPDYGRVMPREGTTFAVVDRKAMIAAVKAVSAIQSERGRAARFLIEAGRVTLSVSNPEMGRAEMAVPALVTGDELHIGFNSAYVLAILDATDTEAVEFRFGDAGSPAVVQGCGAATRYVVMPMRV</sequence>
<protein>
    <recommendedName>
        <fullName evidence="3 10">Beta sliding clamp</fullName>
    </recommendedName>
</protein>
<keyword evidence="6 10" id="KW-0548">Nucleotidyltransferase</keyword>
<evidence type="ECO:0000313" key="13">
    <source>
        <dbReference type="EMBL" id="MDQ0301388.1"/>
    </source>
</evidence>
<keyword evidence="7 10" id="KW-0235">DNA replication</keyword>
<evidence type="ECO:0000313" key="14">
    <source>
        <dbReference type="Proteomes" id="UP001224682"/>
    </source>
</evidence>
<dbReference type="CDD" id="cd00140">
    <property type="entry name" value="beta_clamp"/>
    <property type="match status" value="1"/>
</dbReference>
<evidence type="ECO:0000256" key="2">
    <source>
        <dbReference type="ARBA" id="ARBA00010752"/>
    </source>
</evidence>
<evidence type="ECO:0000259" key="12">
    <source>
        <dbReference type="Pfam" id="PF02768"/>
    </source>
</evidence>
<dbReference type="GO" id="GO:0003887">
    <property type="term" value="F:DNA-directed DNA polymerase activity"/>
    <property type="evidence" value="ECO:0007669"/>
    <property type="project" value="UniProtKB-EC"/>
</dbReference>
<gene>
    <name evidence="13" type="ORF">J2S75_000399</name>
</gene>
<name>A0ABU0B7T8_9HYPH</name>
<dbReference type="PANTHER" id="PTHR30478">
    <property type="entry name" value="DNA POLYMERASE III SUBUNIT BETA"/>
    <property type="match status" value="1"/>
</dbReference>
<evidence type="ECO:0000256" key="4">
    <source>
        <dbReference type="ARBA" id="ARBA00022490"/>
    </source>
</evidence>
<evidence type="ECO:0000259" key="11">
    <source>
        <dbReference type="Pfam" id="PF02767"/>
    </source>
</evidence>
<evidence type="ECO:0000256" key="5">
    <source>
        <dbReference type="ARBA" id="ARBA00022679"/>
    </source>
</evidence>
<proteinExistence type="inferred from homology"/>
<evidence type="ECO:0000256" key="1">
    <source>
        <dbReference type="ARBA" id="ARBA00004496"/>
    </source>
</evidence>
<dbReference type="Proteomes" id="UP001224682">
    <property type="component" value="Unassembled WGS sequence"/>
</dbReference>
<comment type="function">
    <text evidence="10">Confers DNA tethering and processivity to DNA polymerases and other proteins. Acts as a clamp, forming a ring around DNA (a reaction catalyzed by the clamp-loading complex) which diffuses in an ATP-independent manner freely and bidirectionally along dsDNA. Initially characterized for its ability to contact the catalytic subunit of DNA polymerase III (Pol III), a complex, multichain enzyme responsible for most of the replicative synthesis in bacteria; Pol III exhibits 3'-5' exonuclease proofreading activity. The beta chain is required for initiation of replication as well as for processivity of DNA replication.</text>
</comment>
<comment type="similarity">
    <text evidence="2 10">Belongs to the beta sliding clamp family.</text>
</comment>
<dbReference type="InterPro" id="IPR046938">
    <property type="entry name" value="DNA_clamp_sf"/>
</dbReference>
<evidence type="ECO:0000256" key="3">
    <source>
        <dbReference type="ARBA" id="ARBA00021035"/>
    </source>
</evidence>
<dbReference type="Gene3D" id="3.10.150.10">
    <property type="entry name" value="DNA Polymerase III, subunit A, domain 2"/>
    <property type="match status" value="1"/>
</dbReference>
<dbReference type="Pfam" id="PF02768">
    <property type="entry name" value="DNA_pol3_beta_3"/>
    <property type="match status" value="1"/>
</dbReference>
<keyword evidence="9" id="KW-0238">DNA-binding</keyword>
<dbReference type="Pfam" id="PF02767">
    <property type="entry name" value="DNA_pol3_beta_2"/>
    <property type="match status" value="1"/>
</dbReference>
<comment type="caution">
    <text evidence="13">The sequence shown here is derived from an EMBL/GenBank/DDBJ whole genome shotgun (WGS) entry which is preliminary data.</text>
</comment>
<feature type="domain" description="DNA polymerase III beta sliding clamp central" evidence="11">
    <location>
        <begin position="134"/>
        <end position="251"/>
    </location>
</feature>
<dbReference type="InterPro" id="IPR022635">
    <property type="entry name" value="DNA_polIII_beta_C"/>
</dbReference>
<dbReference type="PANTHER" id="PTHR30478:SF0">
    <property type="entry name" value="BETA SLIDING CLAMP"/>
    <property type="match status" value="1"/>
</dbReference>
<comment type="subunit">
    <text evidence="10">Forms a ring-shaped head-to-tail homodimer around DNA.</text>
</comment>
<dbReference type="InterPro" id="IPR001001">
    <property type="entry name" value="DNA_polIII_beta"/>
</dbReference>
<evidence type="ECO:0000256" key="9">
    <source>
        <dbReference type="ARBA" id="ARBA00023125"/>
    </source>
</evidence>
<keyword evidence="5 10" id="KW-0808">Transferase</keyword>
<evidence type="ECO:0000256" key="7">
    <source>
        <dbReference type="ARBA" id="ARBA00022705"/>
    </source>
</evidence>
<dbReference type="SUPFAM" id="SSF55979">
    <property type="entry name" value="DNA clamp"/>
    <property type="match status" value="3"/>
</dbReference>
<keyword evidence="14" id="KW-1185">Reference proteome</keyword>
<reference evidence="13 14" key="1">
    <citation type="submission" date="2023-07" db="EMBL/GenBank/DDBJ databases">
        <title>Genomic Encyclopedia of Type Strains, Phase IV (KMG-IV): sequencing the most valuable type-strain genomes for metagenomic binning, comparative biology and taxonomic classification.</title>
        <authorList>
            <person name="Goeker M."/>
        </authorList>
    </citation>
    <scope>NUCLEOTIDE SEQUENCE [LARGE SCALE GENOMIC DNA]</scope>
    <source>
        <strain evidence="13 14">DSM 2457</strain>
    </source>
</reference>
<dbReference type="PIRSF" id="PIRSF000804">
    <property type="entry name" value="DNA_pol_III_b"/>
    <property type="match status" value="1"/>
</dbReference>
<dbReference type="NCBIfam" id="TIGR00663">
    <property type="entry name" value="dnan"/>
    <property type="match status" value="1"/>
</dbReference>
<keyword evidence="4 10" id="KW-0963">Cytoplasm</keyword>
<dbReference type="SMART" id="SM00480">
    <property type="entry name" value="POL3Bc"/>
    <property type="match status" value="1"/>
</dbReference>
<evidence type="ECO:0000256" key="8">
    <source>
        <dbReference type="ARBA" id="ARBA00022932"/>
    </source>
</evidence>
<evidence type="ECO:0000256" key="10">
    <source>
        <dbReference type="PIRNR" id="PIRNR000804"/>
    </source>
</evidence>